<dbReference type="SUPFAM" id="SSF51735">
    <property type="entry name" value="NAD(P)-binding Rossmann-fold domains"/>
    <property type="match status" value="1"/>
</dbReference>
<dbReference type="GO" id="GO:0016491">
    <property type="term" value="F:oxidoreductase activity"/>
    <property type="evidence" value="ECO:0007669"/>
    <property type="project" value="UniProtKB-KW"/>
</dbReference>
<dbReference type="InterPro" id="IPR006115">
    <property type="entry name" value="6PGDH_NADP-bd"/>
</dbReference>
<dbReference type="InterPro" id="IPR015815">
    <property type="entry name" value="HIBADH-related"/>
</dbReference>
<organism evidence="7 8">
    <name type="scientific">Nocardiopsis ansamitocini</name>
    <dbReference type="NCBI Taxonomy" id="1670832"/>
    <lineage>
        <taxon>Bacteria</taxon>
        <taxon>Bacillati</taxon>
        <taxon>Actinomycetota</taxon>
        <taxon>Actinomycetes</taxon>
        <taxon>Streptosporangiales</taxon>
        <taxon>Nocardiopsidaceae</taxon>
        <taxon>Nocardiopsis</taxon>
    </lineage>
</organism>
<dbReference type="Gene3D" id="1.10.1040.10">
    <property type="entry name" value="N-(1-d-carboxylethyl)-l-norvaline Dehydrogenase, domain 2"/>
    <property type="match status" value="1"/>
</dbReference>
<gene>
    <name evidence="7" type="primary">mmsB</name>
    <name evidence="7" type="ORF">Nans01_46180</name>
</gene>
<dbReference type="PANTHER" id="PTHR43580">
    <property type="entry name" value="OXIDOREDUCTASE GLYR1-RELATED"/>
    <property type="match status" value="1"/>
</dbReference>
<feature type="domain" description="3-hydroxyisobutyrate dehydrogenase-like NAD-binding" evidence="6">
    <location>
        <begin position="152"/>
        <end position="271"/>
    </location>
</feature>
<keyword evidence="3" id="KW-0520">NAD</keyword>
<protein>
    <submittedName>
        <fullName evidence="7">3-hydroxyisobutyrate dehydrogenase</fullName>
    </submittedName>
</protein>
<dbReference type="InterPro" id="IPR051265">
    <property type="entry name" value="HIBADH-related_NP60_sf"/>
</dbReference>
<evidence type="ECO:0000259" key="5">
    <source>
        <dbReference type="Pfam" id="PF03446"/>
    </source>
</evidence>
<dbReference type="Pfam" id="PF14833">
    <property type="entry name" value="NAD_binding_11"/>
    <property type="match status" value="1"/>
</dbReference>
<sequence>MGAGMVRSLAGAGMEVTVWNRTAEKARALTGAGVRAVEDVTAAVAGADVIVTMLFDADTVTEVMRRALPAAGPDTVWVQSTTVGLAATTRLARLAEEHGTAFFDTPVLGSRQVAENGALVVVAAGPQGERAVVEPVYDAIGSRTIWAGEQAGDAQRLKMVFQSWVLSVTAATGQAVGLAEGLGVAPLMFLEAIAGGPLNCGYAQAKGRVMMAGDFSPDFTVDGAVKDGALVVEAMGVAGSNDGLMQAVRQEFESAAGSGHRADDMAAVVHAFRH</sequence>
<reference evidence="7" key="1">
    <citation type="submission" date="2023-02" db="EMBL/GenBank/DDBJ databases">
        <title>Nocardiopsis ansamitocini NBRC 112285.</title>
        <authorList>
            <person name="Ichikawa N."/>
            <person name="Sato H."/>
            <person name="Tonouchi N."/>
        </authorList>
    </citation>
    <scope>NUCLEOTIDE SEQUENCE</scope>
    <source>
        <strain evidence="7">NBRC 112285</strain>
    </source>
</reference>
<proteinExistence type="inferred from homology"/>
<comment type="similarity">
    <text evidence="1">Belongs to the HIBADH-related family.</text>
</comment>
<feature type="domain" description="6-phosphogluconate dehydrogenase NADP-binding" evidence="5">
    <location>
        <begin position="1"/>
        <end position="148"/>
    </location>
</feature>
<dbReference type="GO" id="GO:0050661">
    <property type="term" value="F:NADP binding"/>
    <property type="evidence" value="ECO:0007669"/>
    <property type="project" value="InterPro"/>
</dbReference>
<dbReference type="InterPro" id="IPR029154">
    <property type="entry name" value="HIBADH-like_NADP-bd"/>
</dbReference>
<dbReference type="InterPro" id="IPR036291">
    <property type="entry name" value="NAD(P)-bd_dom_sf"/>
</dbReference>
<dbReference type="Pfam" id="PF03446">
    <property type="entry name" value="NAD_binding_2"/>
    <property type="match status" value="1"/>
</dbReference>
<dbReference type="InterPro" id="IPR008927">
    <property type="entry name" value="6-PGluconate_DH-like_C_sf"/>
</dbReference>
<dbReference type="EMBL" id="BSQG01000013">
    <property type="protein sequence ID" value="GLU50267.1"/>
    <property type="molecule type" value="Genomic_DNA"/>
</dbReference>
<evidence type="ECO:0000256" key="4">
    <source>
        <dbReference type="PIRSR" id="PIRSR000103-1"/>
    </source>
</evidence>
<evidence type="ECO:0000256" key="2">
    <source>
        <dbReference type="ARBA" id="ARBA00023002"/>
    </source>
</evidence>
<keyword evidence="8" id="KW-1185">Reference proteome</keyword>
<feature type="active site" evidence="4">
    <location>
        <position position="158"/>
    </location>
</feature>
<evidence type="ECO:0000259" key="6">
    <source>
        <dbReference type="Pfam" id="PF14833"/>
    </source>
</evidence>
<keyword evidence="2" id="KW-0560">Oxidoreductase</keyword>
<comment type="caution">
    <text evidence="7">The sequence shown here is derived from an EMBL/GenBank/DDBJ whole genome shotgun (WGS) entry which is preliminary data.</text>
</comment>
<dbReference type="Proteomes" id="UP001165092">
    <property type="component" value="Unassembled WGS sequence"/>
</dbReference>
<evidence type="ECO:0000313" key="8">
    <source>
        <dbReference type="Proteomes" id="UP001165092"/>
    </source>
</evidence>
<evidence type="ECO:0000256" key="1">
    <source>
        <dbReference type="ARBA" id="ARBA00009080"/>
    </source>
</evidence>
<name>A0A9W6UL10_9ACTN</name>
<dbReference type="PANTHER" id="PTHR43580:SF2">
    <property type="entry name" value="CYTOKINE-LIKE NUCLEAR FACTOR N-PAC"/>
    <property type="match status" value="1"/>
</dbReference>
<dbReference type="GO" id="GO:0051287">
    <property type="term" value="F:NAD binding"/>
    <property type="evidence" value="ECO:0007669"/>
    <property type="project" value="InterPro"/>
</dbReference>
<dbReference type="Gene3D" id="3.40.50.720">
    <property type="entry name" value="NAD(P)-binding Rossmann-like Domain"/>
    <property type="match status" value="1"/>
</dbReference>
<dbReference type="AlphaFoldDB" id="A0A9W6UL10"/>
<evidence type="ECO:0000313" key="7">
    <source>
        <dbReference type="EMBL" id="GLU50267.1"/>
    </source>
</evidence>
<dbReference type="InterPro" id="IPR013328">
    <property type="entry name" value="6PGD_dom2"/>
</dbReference>
<accession>A0A9W6UL10</accession>
<dbReference type="SUPFAM" id="SSF48179">
    <property type="entry name" value="6-phosphogluconate dehydrogenase C-terminal domain-like"/>
    <property type="match status" value="1"/>
</dbReference>
<dbReference type="PIRSF" id="PIRSF000103">
    <property type="entry name" value="HIBADH"/>
    <property type="match status" value="1"/>
</dbReference>
<evidence type="ECO:0000256" key="3">
    <source>
        <dbReference type="ARBA" id="ARBA00023027"/>
    </source>
</evidence>